<evidence type="ECO:0000313" key="2">
    <source>
        <dbReference type="Proteomes" id="UP000054560"/>
    </source>
</evidence>
<dbReference type="GeneID" id="25906936"/>
<accession>A0A0L0FWQ7</accession>
<dbReference type="AlphaFoldDB" id="A0A0L0FWQ7"/>
<protein>
    <submittedName>
        <fullName evidence="1">Uncharacterized protein</fullName>
    </submittedName>
</protein>
<sequence>MNRLDLVRAIISADRNICIDDIDQELSPEMFKLLFENVSICRHTDFSAAELLVREARHHHWLNVDLIMPTLDEDDAIKIFTDYLDEFFFRSSAAGVVRSFLRTRPMTRYAHTLCTENFASTTNDIRSVIINYLDMRDDDVTELIHSSLNTVNIHMIQSLISHPDFDLVHDRKALAERAYKEGNAPLAMIIAGKKRGFDVDDYINENDIQNMTVIAVATNNVPLFNASLSATDDFGEIESSLFKHGTAEMLEAFLAHPLTTEYELTLDGFFDQADLVPVLMRNVPDLLSVVSHVLVSNNARVLQLVAPHLGLCDFDDLLDAYLNGTLEAAQIILPHLAVDDDSLQEAVFDACRFNQTSRVALFLEHSPEFDYGYNDNALLELAIDLNNFPLAMLLMQNERNNKRSYRLRREFGNVGVSIYNVNVIANFELNNVLSVIPSVIRFK</sequence>
<keyword evidence="2" id="KW-1185">Reference proteome</keyword>
<dbReference type="Proteomes" id="UP000054560">
    <property type="component" value="Unassembled WGS sequence"/>
</dbReference>
<name>A0A0L0FWQ7_9EUKA</name>
<evidence type="ECO:0000313" key="1">
    <source>
        <dbReference type="EMBL" id="KNC81257.1"/>
    </source>
</evidence>
<dbReference type="EMBL" id="KQ242053">
    <property type="protein sequence ID" value="KNC81257.1"/>
    <property type="molecule type" value="Genomic_DNA"/>
</dbReference>
<reference evidence="1 2" key="1">
    <citation type="submission" date="2011-02" db="EMBL/GenBank/DDBJ databases">
        <title>The Genome Sequence of Sphaeroforma arctica JP610.</title>
        <authorList>
            <consortium name="The Broad Institute Genome Sequencing Platform"/>
            <person name="Russ C."/>
            <person name="Cuomo C."/>
            <person name="Young S.K."/>
            <person name="Zeng Q."/>
            <person name="Gargeya S."/>
            <person name="Alvarado L."/>
            <person name="Berlin A."/>
            <person name="Chapman S.B."/>
            <person name="Chen Z."/>
            <person name="Freedman E."/>
            <person name="Gellesch M."/>
            <person name="Goldberg J."/>
            <person name="Griggs A."/>
            <person name="Gujja S."/>
            <person name="Heilman E."/>
            <person name="Heiman D."/>
            <person name="Howarth C."/>
            <person name="Mehta T."/>
            <person name="Neiman D."/>
            <person name="Pearson M."/>
            <person name="Roberts A."/>
            <person name="Saif S."/>
            <person name="Shea T."/>
            <person name="Shenoy N."/>
            <person name="Sisk P."/>
            <person name="Stolte C."/>
            <person name="Sykes S."/>
            <person name="White J."/>
            <person name="Yandava C."/>
            <person name="Burger G."/>
            <person name="Gray M.W."/>
            <person name="Holland P.W.H."/>
            <person name="King N."/>
            <person name="Lang F.B.F."/>
            <person name="Roger A.J."/>
            <person name="Ruiz-Trillo I."/>
            <person name="Haas B."/>
            <person name="Nusbaum C."/>
            <person name="Birren B."/>
        </authorList>
    </citation>
    <scope>NUCLEOTIDE SEQUENCE [LARGE SCALE GENOMIC DNA]</scope>
    <source>
        <strain evidence="1 2">JP610</strain>
    </source>
</reference>
<dbReference type="RefSeq" id="XP_014155159.1">
    <property type="nucleotide sequence ID" value="XM_014299684.1"/>
</dbReference>
<organism evidence="1 2">
    <name type="scientific">Sphaeroforma arctica JP610</name>
    <dbReference type="NCBI Taxonomy" id="667725"/>
    <lineage>
        <taxon>Eukaryota</taxon>
        <taxon>Ichthyosporea</taxon>
        <taxon>Ichthyophonida</taxon>
        <taxon>Sphaeroforma</taxon>
    </lineage>
</organism>
<proteinExistence type="predicted"/>
<gene>
    <name evidence="1" type="ORF">SARC_06432</name>
</gene>